<dbReference type="Pfam" id="PF10137">
    <property type="entry name" value="CAP12-PCTIR_TIR"/>
    <property type="match status" value="1"/>
</dbReference>
<organism evidence="2 3">
    <name type="scientific">Ralstonia soli</name>
    <dbReference type="NCBI Taxonomy" id="2953896"/>
    <lineage>
        <taxon>Bacteria</taxon>
        <taxon>Pseudomonadati</taxon>
        <taxon>Pseudomonadota</taxon>
        <taxon>Betaproteobacteria</taxon>
        <taxon>Burkholderiales</taxon>
        <taxon>Burkholderiaceae</taxon>
        <taxon>Ralstonia</taxon>
    </lineage>
</organism>
<dbReference type="InterPro" id="IPR014710">
    <property type="entry name" value="RmlC-like_jellyroll"/>
</dbReference>
<dbReference type="SUPFAM" id="SSF51206">
    <property type="entry name" value="cAMP-binding domain-like"/>
    <property type="match status" value="1"/>
</dbReference>
<dbReference type="PROSITE" id="PS50042">
    <property type="entry name" value="CNMP_BINDING_3"/>
    <property type="match status" value="1"/>
</dbReference>
<comment type="caution">
    <text evidence="2">The sequence shown here is derived from an EMBL/GenBank/DDBJ whole genome shotgun (WGS) entry which is preliminary data.</text>
</comment>
<feature type="domain" description="Cyclic nucleotide-binding" evidence="1">
    <location>
        <begin position="33"/>
        <end position="137"/>
    </location>
</feature>
<dbReference type="InterPro" id="IPR019302">
    <property type="entry name" value="CAP12/PCTIR_TIR_dom"/>
</dbReference>
<dbReference type="Proteomes" id="UP001162811">
    <property type="component" value="Unassembled WGS sequence"/>
</dbReference>
<dbReference type="RefSeq" id="WP_252675848.1">
    <property type="nucleotide sequence ID" value="NZ_JAMXHT010000001.1"/>
</dbReference>
<protein>
    <submittedName>
        <fullName evidence="2">Nucleotide-binding protein</fullName>
    </submittedName>
</protein>
<dbReference type="CDD" id="cd00038">
    <property type="entry name" value="CAP_ED"/>
    <property type="match status" value="1"/>
</dbReference>
<dbReference type="EMBL" id="JAMXHT010000001">
    <property type="protein sequence ID" value="MCO5396783.1"/>
    <property type="molecule type" value="Genomic_DNA"/>
</dbReference>
<dbReference type="InterPro" id="IPR018490">
    <property type="entry name" value="cNMP-bd_dom_sf"/>
</dbReference>
<sequence>MNLIDRFKDRAALVQAMLAQTIIQGNHEVAAALADAGQLTEHSAGEVLIKEGEADREMFFLLMGKVGISVKGNFLYPRERNLTVGEMSAVNPSVVRSATVTALEPTVTLKVSPDTLDQVANAHPAVYKLIAAELANRILQRNTLIRSPNDRPRVFFISSKESLDVAKAIRHGLRYADADSILWSDDDIFPPGAYPLEALETEVDRADFGVAIAHPDDIVRSRKHQTAAPRDNVIFELGFFMSRLGRKRTFLLVPKMDEELKMPSDFKGMTPIMYSPPSGKHGEVATQALSAPIYELETKISQLGCRDLR</sequence>
<dbReference type="InterPro" id="IPR000595">
    <property type="entry name" value="cNMP-bd_dom"/>
</dbReference>
<reference evidence="2" key="2">
    <citation type="journal article" date="2023" name="Front. Microbiol.">
        <title>Ralstonia chuxiongensis sp. nov., Ralstonia mojiangensis sp. nov., and Ralstonia soli sp. nov., isolated from tobacco fields, are three novel species in the family Burkholderiaceae.</title>
        <authorList>
            <person name="Lu C.H."/>
            <person name="Zhang Y.Y."/>
            <person name="Jiang N."/>
            <person name="Chen W."/>
            <person name="Shao X."/>
            <person name="Zhao Z.M."/>
            <person name="Lu W.L."/>
            <person name="Hu X."/>
            <person name="Xi Y.X."/>
            <person name="Zou S.Y."/>
            <person name="Wei Q.J."/>
            <person name="Lin Z.L."/>
            <person name="Gong L."/>
            <person name="Gai X.T."/>
            <person name="Zhang L.Q."/>
            <person name="Li J.Y."/>
            <person name="Jin Y."/>
            <person name="Xia Z.Y."/>
        </authorList>
    </citation>
    <scope>NUCLEOTIDE SEQUENCE</scope>
    <source>
        <strain evidence="2">21MJYT02-11</strain>
    </source>
</reference>
<dbReference type="Pfam" id="PF00027">
    <property type="entry name" value="cNMP_binding"/>
    <property type="match status" value="1"/>
</dbReference>
<evidence type="ECO:0000313" key="3">
    <source>
        <dbReference type="Proteomes" id="UP001162811"/>
    </source>
</evidence>
<dbReference type="SUPFAM" id="SSF53448">
    <property type="entry name" value="Nucleotide-diphospho-sugar transferases"/>
    <property type="match status" value="1"/>
</dbReference>
<proteinExistence type="predicted"/>
<keyword evidence="3" id="KW-1185">Reference proteome</keyword>
<dbReference type="Gene3D" id="2.60.120.10">
    <property type="entry name" value="Jelly Rolls"/>
    <property type="match status" value="1"/>
</dbReference>
<evidence type="ECO:0000259" key="1">
    <source>
        <dbReference type="PROSITE" id="PS50042"/>
    </source>
</evidence>
<dbReference type="InterPro" id="IPR029044">
    <property type="entry name" value="Nucleotide-diphossugar_trans"/>
</dbReference>
<name>A0ABT1AEP8_9RALS</name>
<evidence type="ECO:0000313" key="2">
    <source>
        <dbReference type="EMBL" id="MCO5396783.1"/>
    </source>
</evidence>
<gene>
    <name evidence="2" type="ORF">NG900_01095</name>
</gene>
<reference evidence="2" key="1">
    <citation type="submission" date="2022-06" db="EMBL/GenBank/DDBJ databases">
        <authorList>
            <person name="Lu C.-H."/>
        </authorList>
    </citation>
    <scope>NUCLEOTIDE SEQUENCE</scope>
    <source>
        <strain evidence="2">21MJYT02-11</strain>
    </source>
</reference>
<accession>A0ABT1AEP8</accession>